<dbReference type="PANTHER" id="PTHR31361:SF1">
    <property type="entry name" value="BETA-GLUCAN SYNTHESIS-ASSOCIATED PROTEIN KRE6-RELATED"/>
    <property type="match status" value="1"/>
</dbReference>
<name>A0ABD3FV31_9STRA</name>
<evidence type="ECO:0000256" key="2">
    <source>
        <dbReference type="ARBA" id="ARBA00023136"/>
    </source>
</evidence>
<evidence type="ECO:0000313" key="6">
    <source>
        <dbReference type="Proteomes" id="UP001632037"/>
    </source>
</evidence>
<dbReference type="InterPro" id="IPR005629">
    <property type="entry name" value="Skn1/Kre6/Sbg1"/>
</dbReference>
<keyword evidence="2" id="KW-0472">Membrane</keyword>
<dbReference type="Pfam" id="PF03935">
    <property type="entry name" value="SKN1_KRE6_Sbg1"/>
    <property type="match status" value="1"/>
</dbReference>
<dbReference type="Proteomes" id="UP001632037">
    <property type="component" value="Unassembled WGS sequence"/>
</dbReference>
<keyword evidence="3" id="KW-0325">Glycoprotein</keyword>
<dbReference type="PANTHER" id="PTHR31361">
    <property type="entry name" value="BETA-GLUCAN SYNTHESIS-ASSOCIATED PROTEIN KRE6-RELATED"/>
    <property type="match status" value="1"/>
</dbReference>
<dbReference type="GO" id="GO:0016020">
    <property type="term" value="C:membrane"/>
    <property type="evidence" value="ECO:0007669"/>
    <property type="project" value="UniProtKB-SubCell"/>
</dbReference>
<proteinExistence type="predicted"/>
<reference evidence="5 6" key="1">
    <citation type="submission" date="2024-09" db="EMBL/GenBank/DDBJ databases">
        <title>Genome sequencing and assembly of Phytophthora oleae, isolate VK10A, causative agent of rot of olive drupes.</title>
        <authorList>
            <person name="Conti Taguali S."/>
            <person name="Riolo M."/>
            <person name="La Spada F."/>
            <person name="Cacciola S.O."/>
            <person name="Dionisio G."/>
        </authorList>
    </citation>
    <scope>NUCLEOTIDE SEQUENCE [LARGE SCALE GENOMIC DNA]</scope>
    <source>
        <strain evidence="5 6">VK10A</strain>
    </source>
</reference>
<accession>A0ABD3FV31</accession>
<sequence length="166" mass="18564">MDLGESAVTFNSAGLHRQWQLSIAIFASTTAKTSYSTKSNILPWGDVATPEQAQTHKSSRGQTWSLVMSDEFNEEGRTFEAGEDHVWTAIEKPDGVNAALEIYAINMTSTECDEDGNCYFYIESDIDEKNITVWNDYITPPGYQNVPSTIEQQWCKDGTNSAFKEV</sequence>
<evidence type="ECO:0000313" key="5">
    <source>
        <dbReference type="EMBL" id="KAL3670603.1"/>
    </source>
</evidence>
<organism evidence="5 6">
    <name type="scientific">Phytophthora oleae</name>
    <dbReference type="NCBI Taxonomy" id="2107226"/>
    <lineage>
        <taxon>Eukaryota</taxon>
        <taxon>Sar</taxon>
        <taxon>Stramenopiles</taxon>
        <taxon>Oomycota</taxon>
        <taxon>Peronosporomycetes</taxon>
        <taxon>Peronosporales</taxon>
        <taxon>Peronosporaceae</taxon>
        <taxon>Phytophthora</taxon>
    </lineage>
</organism>
<gene>
    <name evidence="5" type="ORF">V7S43_003795</name>
</gene>
<protein>
    <submittedName>
        <fullName evidence="5">Uncharacterized protein</fullName>
    </submittedName>
</protein>
<comment type="subcellular location">
    <subcellularLocation>
        <location evidence="1">Membrane</location>
    </subcellularLocation>
</comment>
<dbReference type="EMBL" id="JBIMZQ010000006">
    <property type="protein sequence ID" value="KAL3670603.1"/>
    <property type="molecule type" value="Genomic_DNA"/>
</dbReference>
<evidence type="ECO:0000256" key="3">
    <source>
        <dbReference type="ARBA" id="ARBA00023180"/>
    </source>
</evidence>
<evidence type="ECO:0000256" key="4">
    <source>
        <dbReference type="ARBA" id="ARBA00023316"/>
    </source>
</evidence>
<evidence type="ECO:0000256" key="1">
    <source>
        <dbReference type="ARBA" id="ARBA00004370"/>
    </source>
</evidence>
<keyword evidence="6" id="KW-1185">Reference proteome</keyword>
<dbReference type="AlphaFoldDB" id="A0ABD3FV31"/>
<comment type="caution">
    <text evidence="5">The sequence shown here is derived from an EMBL/GenBank/DDBJ whole genome shotgun (WGS) entry which is preliminary data.</text>
</comment>
<keyword evidence="4" id="KW-0961">Cell wall biogenesis/degradation</keyword>
<dbReference type="GO" id="GO:0071555">
    <property type="term" value="P:cell wall organization"/>
    <property type="evidence" value="ECO:0007669"/>
    <property type="project" value="UniProtKB-KW"/>
</dbReference>